<dbReference type="SUPFAM" id="SSF64288">
    <property type="entry name" value="Chorismate lyase-like"/>
    <property type="match status" value="1"/>
</dbReference>
<dbReference type="Pfam" id="PF07702">
    <property type="entry name" value="UTRA"/>
    <property type="match status" value="1"/>
</dbReference>
<dbReference type="Gene3D" id="3.40.1410.10">
    <property type="entry name" value="Chorismate lyase-like"/>
    <property type="match status" value="1"/>
</dbReference>
<dbReference type="GO" id="GO:0003700">
    <property type="term" value="F:DNA-binding transcription factor activity"/>
    <property type="evidence" value="ECO:0007669"/>
    <property type="project" value="InterPro"/>
</dbReference>
<keyword evidence="1" id="KW-0805">Transcription regulation</keyword>
<dbReference type="InterPro" id="IPR050679">
    <property type="entry name" value="Bact_HTH_transcr_reg"/>
</dbReference>
<dbReference type="InterPro" id="IPR000524">
    <property type="entry name" value="Tscrpt_reg_HTH_GntR"/>
</dbReference>
<dbReference type="CDD" id="cd07377">
    <property type="entry name" value="WHTH_GntR"/>
    <property type="match status" value="1"/>
</dbReference>
<dbReference type="EMBL" id="BMMF01000007">
    <property type="protein sequence ID" value="GGK38436.1"/>
    <property type="molecule type" value="Genomic_DNA"/>
</dbReference>
<proteinExistence type="predicted"/>
<comment type="caution">
    <text evidence="5">The sequence shown here is derived from an EMBL/GenBank/DDBJ whole genome shotgun (WGS) entry which is preliminary data.</text>
</comment>
<keyword evidence="2" id="KW-0238">DNA-binding</keyword>
<dbReference type="InterPro" id="IPR028978">
    <property type="entry name" value="Chorismate_lyase_/UTRA_dom_sf"/>
</dbReference>
<dbReference type="PANTHER" id="PTHR44846">
    <property type="entry name" value="MANNOSYL-D-GLYCERATE TRANSPORT/METABOLISM SYSTEM REPRESSOR MNGR-RELATED"/>
    <property type="match status" value="1"/>
</dbReference>
<dbReference type="PRINTS" id="PR00035">
    <property type="entry name" value="HTHGNTR"/>
</dbReference>
<dbReference type="InterPro" id="IPR011663">
    <property type="entry name" value="UTRA"/>
</dbReference>
<accession>A0A917QAA1</accession>
<reference evidence="5 6" key="1">
    <citation type="journal article" date="2014" name="Int. J. Syst. Evol. Microbiol.">
        <title>Complete genome sequence of Corynebacterium casei LMG S-19264T (=DSM 44701T), isolated from a smear-ripened cheese.</title>
        <authorList>
            <consortium name="US DOE Joint Genome Institute (JGI-PGF)"/>
            <person name="Walter F."/>
            <person name="Albersmeier A."/>
            <person name="Kalinowski J."/>
            <person name="Ruckert C."/>
        </authorList>
    </citation>
    <scope>NUCLEOTIDE SEQUENCE [LARGE SCALE GENOMIC DNA]</scope>
    <source>
        <strain evidence="5 6">CGMCC 1.9161</strain>
    </source>
</reference>
<evidence type="ECO:0000256" key="3">
    <source>
        <dbReference type="ARBA" id="ARBA00023163"/>
    </source>
</evidence>
<dbReference type="AlphaFoldDB" id="A0A917QAA1"/>
<protein>
    <submittedName>
        <fullName evidence="5">GntR family transcriptional regulator</fullName>
    </submittedName>
</protein>
<dbReference type="Gene3D" id="1.10.10.10">
    <property type="entry name" value="Winged helix-like DNA-binding domain superfamily/Winged helix DNA-binding domain"/>
    <property type="match status" value="1"/>
</dbReference>
<keyword evidence="3" id="KW-0804">Transcription</keyword>
<evidence type="ECO:0000256" key="1">
    <source>
        <dbReference type="ARBA" id="ARBA00023015"/>
    </source>
</evidence>
<name>A0A917QAA1_9HYPH</name>
<evidence type="ECO:0000259" key="4">
    <source>
        <dbReference type="PROSITE" id="PS50949"/>
    </source>
</evidence>
<organism evidence="5 6">
    <name type="scientific">Salinarimonas ramus</name>
    <dbReference type="NCBI Taxonomy" id="690164"/>
    <lineage>
        <taxon>Bacteria</taxon>
        <taxon>Pseudomonadati</taxon>
        <taxon>Pseudomonadota</taxon>
        <taxon>Alphaproteobacteria</taxon>
        <taxon>Hyphomicrobiales</taxon>
        <taxon>Salinarimonadaceae</taxon>
        <taxon>Salinarimonas</taxon>
    </lineage>
</organism>
<feature type="domain" description="HTH gntR-type" evidence="4">
    <location>
        <begin position="17"/>
        <end position="85"/>
    </location>
</feature>
<evidence type="ECO:0000313" key="5">
    <source>
        <dbReference type="EMBL" id="GGK38436.1"/>
    </source>
</evidence>
<sequence length="243" mass="26507">MSESRAGSGGQGRVGGNLTWQAVRAEAIRRIREREWMPGSRIPDEAELAAELGCARATVNRALRDLAAEGYLERRRKGGTRVPETPVRKATFEIAVIRQDVEARGHRHGYRLLGDETGAAPDEIASALGLPKGTPLRHVRALHLADDAPFCLEIRWLNPELVPPERAVFDALSANEWLLRNLAYSAGSFGFSARTADAELAALMACPEGAALLAMDRTTFMDAVPITAATLIYREGYRLATTM</sequence>
<gene>
    <name evidence="5" type="primary">hutC</name>
    <name evidence="5" type="ORF">GCM10011322_26820</name>
</gene>
<dbReference type="Pfam" id="PF00392">
    <property type="entry name" value="GntR"/>
    <property type="match status" value="1"/>
</dbReference>
<dbReference type="Proteomes" id="UP000600449">
    <property type="component" value="Unassembled WGS sequence"/>
</dbReference>
<evidence type="ECO:0000256" key="2">
    <source>
        <dbReference type="ARBA" id="ARBA00023125"/>
    </source>
</evidence>
<dbReference type="PANTHER" id="PTHR44846:SF16">
    <property type="entry name" value="TRANSCRIPTIONAL REGULATOR PHNF-RELATED"/>
    <property type="match status" value="1"/>
</dbReference>
<keyword evidence="6" id="KW-1185">Reference proteome</keyword>
<dbReference type="InterPro" id="IPR036390">
    <property type="entry name" value="WH_DNA-bd_sf"/>
</dbReference>
<dbReference type="PROSITE" id="PS50949">
    <property type="entry name" value="HTH_GNTR"/>
    <property type="match status" value="1"/>
</dbReference>
<evidence type="ECO:0000313" key="6">
    <source>
        <dbReference type="Proteomes" id="UP000600449"/>
    </source>
</evidence>
<dbReference type="GO" id="GO:0003677">
    <property type="term" value="F:DNA binding"/>
    <property type="evidence" value="ECO:0007669"/>
    <property type="project" value="UniProtKB-KW"/>
</dbReference>
<dbReference type="SMART" id="SM00345">
    <property type="entry name" value="HTH_GNTR"/>
    <property type="match status" value="1"/>
</dbReference>
<dbReference type="InterPro" id="IPR036388">
    <property type="entry name" value="WH-like_DNA-bd_sf"/>
</dbReference>
<dbReference type="SMART" id="SM00866">
    <property type="entry name" value="UTRA"/>
    <property type="match status" value="1"/>
</dbReference>
<dbReference type="SUPFAM" id="SSF46785">
    <property type="entry name" value="Winged helix' DNA-binding domain"/>
    <property type="match status" value="1"/>
</dbReference>